<dbReference type="Proteomes" id="UP000000245">
    <property type="component" value="Chromosome"/>
</dbReference>
<reference evidence="1 2" key="1">
    <citation type="submission" date="2007-05" db="EMBL/GenBank/DDBJ databases">
        <title>Complete sequence of chromosome of Acidiphilium cryptum JF-5.</title>
        <authorList>
            <consortium name="US DOE Joint Genome Institute"/>
            <person name="Copeland A."/>
            <person name="Lucas S."/>
            <person name="Lapidus A."/>
            <person name="Barry K."/>
            <person name="Detter J.C."/>
            <person name="Glavina del Rio T."/>
            <person name="Hammon N."/>
            <person name="Israni S."/>
            <person name="Dalin E."/>
            <person name="Tice H."/>
            <person name="Pitluck S."/>
            <person name="Sims D."/>
            <person name="Brettin T."/>
            <person name="Bruce D."/>
            <person name="Han C."/>
            <person name="Schmutz J."/>
            <person name="Larimer F."/>
            <person name="Land M."/>
            <person name="Hauser L."/>
            <person name="Kyrpides N."/>
            <person name="Kim E."/>
            <person name="Magnuson T."/>
            <person name="Richardson P."/>
        </authorList>
    </citation>
    <scope>NUCLEOTIDE SEQUENCE [LARGE SCALE GENOMIC DNA]</scope>
    <source>
        <strain evidence="1 2">JF-5</strain>
    </source>
</reference>
<dbReference type="GO" id="GO:0016491">
    <property type="term" value="F:oxidoreductase activity"/>
    <property type="evidence" value="ECO:0007669"/>
    <property type="project" value="UniProtKB-KW"/>
</dbReference>
<dbReference type="eggNOG" id="ENOG5032Z86">
    <property type="taxonomic scope" value="Bacteria"/>
</dbReference>
<name>A5FWS4_ACICJ</name>
<evidence type="ECO:0000313" key="2">
    <source>
        <dbReference type="Proteomes" id="UP000000245"/>
    </source>
</evidence>
<dbReference type="HOGENOM" id="CLU_166802_0_1_5"/>
<keyword evidence="2" id="KW-1185">Reference proteome</keyword>
<dbReference type="KEGG" id="acr:Acry_0837"/>
<evidence type="ECO:0000313" key="1">
    <source>
        <dbReference type="EMBL" id="ABQ30056.1"/>
    </source>
</evidence>
<sequence>MSPEDQDRKLVYMANQIATFFNTTADGEAVAGIENHIRKFWDPRMRAKIIAFRARGGEGLTENAAAAVDRLASEAA</sequence>
<protein>
    <submittedName>
        <fullName evidence="1">Formate dehydrogenase delta subunit</fullName>
        <ecNumber evidence="1">1.2.1.2</ecNumber>
    </submittedName>
</protein>
<keyword evidence="1" id="KW-0560">Oxidoreductase</keyword>
<dbReference type="EMBL" id="CP000697">
    <property type="protein sequence ID" value="ABQ30056.1"/>
    <property type="molecule type" value="Genomic_DNA"/>
</dbReference>
<dbReference type="InterPro" id="IPR021074">
    <property type="entry name" value="Formate_DH_dsu"/>
</dbReference>
<proteinExistence type="predicted"/>
<accession>A5FWS4</accession>
<dbReference type="STRING" id="349163.Acry_0837"/>
<dbReference type="RefSeq" id="WP_007422846.1">
    <property type="nucleotide sequence ID" value="NC_009484.1"/>
</dbReference>
<gene>
    <name evidence="1" type="ordered locus">Acry_0837</name>
</gene>
<dbReference type="EC" id="1.2.1.2" evidence="1"/>
<organism evidence="1 2">
    <name type="scientific">Acidiphilium cryptum (strain JF-5)</name>
    <dbReference type="NCBI Taxonomy" id="349163"/>
    <lineage>
        <taxon>Bacteria</taxon>
        <taxon>Pseudomonadati</taxon>
        <taxon>Pseudomonadota</taxon>
        <taxon>Alphaproteobacteria</taxon>
        <taxon>Acetobacterales</taxon>
        <taxon>Acidocellaceae</taxon>
        <taxon>Acidiphilium</taxon>
    </lineage>
</organism>
<dbReference type="AlphaFoldDB" id="A5FWS4"/>
<dbReference type="Pfam" id="PF11390">
    <property type="entry name" value="FdsD"/>
    <property type="match status" value="1"/>
</dbReference>